<dbReference type="InterPro" id="IPR051692">
    <property type="entry name" value="OMP-like"/>
</dbReference>
<dbReference type="RefSeq" id="WP_166204515.1">
    <property type="nucleotide sequence ID" value="NZ_CP088285.1"/>
</dbReference>
<evidence type="ECO:0000313" key="4">
    <source>
        <dbReference type="Proteomes" id="UP001432046"/>
    </source>
</evidence>
<keyword evidence="4" id="KW-1185">Reference proteome</keyword>
<feature type="region of interest" description="Disordered" evidence="1">
    <location>
        <begin position="92"/>
        <end position="122"/>
    </location>
</feature>
<evidence type="ECO:0000313" key="2">
    <source>
        <dbReference type="EMBL" id="NVI45109.1"/>
    </source>
</evidence>
<sequence>MSPPSHKGNWADLSGSNPSVVPLFAGFANRSKIDAIGLFTGQIGYSWNSFLLYAKGGAAVVRDRYESFITPAFGPGVPVGFIADRSDETRWGGAGGRIRPSVHGHQQCPHDLRSGFHRRAQP</sequence>
<reference evidence="3" key="2">
    <citation type="journal article" date="2021" name="Int. J. Syst. Evol. Microbiol.">
        <title>Bradyrhizobium septentrionale sp. nov. (sv. septentrionale) and Bradyrhizobium quebecense sp. nov. (sv. septentrionale) associated with legumes native to Canada possess rearranged symbiosis genes and numerous insertion sequences.</title>
        <authorList>
            <person name="Bromfield E.S.P."/>
            <person name="Cloutier S."/>
        </authorList>
    </citation>
    <scope>NUCLEOTIDE SEQUENCE</scope>
    <source>
        <strain evidence="3">5S5</strain>
    </source>
</reference>
<dbReference type="EMBL" id="CP147711">
    <property type="protein sequence ID" value="WXC76938.1"/>
    <property type="molecule type" value="Genomic_DNA"/>
</dbReference>
<evidence type="ECO:0000256" key="1">
    <source>
        <dbReference type="SAM" id="MobiDB-lite"/>
    </source>
</evidence>
<dbReference type="Proteomes" id="UP001432046">
    <property type="component" value="Chromosome"/>
</dbReference>
<dbReference type="PANTHER" id="PTHR34001">
    <property type="entry name" value="BLL7405 PROTEIN"/>
    <property type="match status" value="1"/>
</dbReference>
<dbReference type="EMBL" id="JAAOLE020000001">
    <property type="protein sequence ID" value="NVI45109.1"/>
    <property type="molecule type" value="Genomic_DNA"/>
</dbReference>
<evidence type="ECO:0000313" key="3">
    <source>
        <dbReference type="EMBL" id="WXC76938.1"/>
    </source>
</evidence>
<proteinExistence type="predicted"/>
<reference evidence="3" key="3">
    <citation type="submission" date="2024-03" db="EMBL/GenBank/DDBJ databases">
        <authorList>
            <person name="Bromfield E.S.P."/>
            <person name="Cloutier S."/>
        </authorList>
    </citation>
    <scope>NUCLEOTIDE SEQUENCE</scope>
    <source>
        <strain evidence="3">5S5</strain>
    </source>
</reference>
<accession>A0A973W0S4</accession>
<organism evidence="2">
    <name type="scientific">Bradyrhizobium septentrionale</name>
    <dbReference type="NCBI Taxonomy" id="1404411"/>
    <lineage>
        <taxon>Bacteria</taxon>
        <taxon>Pseudomonadati</taxon>
        <taxon>Pseudomonadota</taxon>
        <taxon>Alphaproteobacteria</taxon>
        <taxon>Hyphomicrobiales</taxon>
        <taxon>Nitrobacteraceae</taxon>
        <taxon>Bradyrhizobium</taxon>
    </lineage>
</organism>
<protein>
    <submittedName>
        <fullName evidence="2">Uncharacterized protein</fullName>
    </submittedName>
</protein>
<reference evidence="2" key="1">
    <citation type="submission" date="2020-06" db="EMBL/GenBank/DDBJ databases">
        <title>Whole Genome Sequence of Bradyrhizobium sp. Strain 1S1.</title>
        <authorList>
            <person name="Bromfield E.S.P."/>
            <person name="Cloutier S."/>
        </authorList>
    </citation>
    <scope>NUCLEOTIDE SEQUENCE [LARGE SCALE GENOMIC DNA]</scope>
    <source>
        <strain evidence="2">1S1</strain>
    </source>
</reference>
<gene>
    <name evidence="2" type="ORF">HAP48_019545</name>
    <name evidence="3" type="ORF">WDK88_26085</name>
</gene>
<name>A0A973W0S4_9BRAD</name>
<dbReference type="PANTHER" id="PTHR34001:SF3">
    <property type="entry name" value="BLL7405 PROTEIN"/>
    <property type="match status" value="1"/>
</dbReference>
<dbReference type="AlphaFoldDB" id="A0A973W0S4"/>